<feature type="compositionally biased region" description="Polar residues" evidence="1">
    <location>
        <begin position="209"/>
        <end position="224"/>
    </location>
</feature>
<dbReference type="AlphaFoldDB" id="A0A930L6R0"/>
<protein>
    <submittedName>
        <fullName evidence="3">Uncharacterized protein</fullName>
    </submittedName>
</protein>
<feature type="signal peptide" evidence="2">
    <location>
        <begin position="1"/>
        <end position="20"/>
    </location>
</feature>
<dbReference type="EMBL" id="JABZXO010000010">
    <property type="protein sequence ID" value="MBF1657337.1"/>
    <property type="molecule type" value="Genomic_DNA"/>
</dbReference>
<organism evidence="3 4">
    <name type="scientific">Rothia mucilaginosa</name>
    <dbReference type="NCBI Taxonomy" id="43675"/>
    <lineage>
        <taxon>Bacteria</taxon>
        <taxon>Bacillati</taxon>
        <taxon>Actinomycetota</taxon>
        <taxon>Actinomycetes</taxon>
        <taxon>Micrococcales</taxon>
        <taxon>Micrococcaceae</taxon>
        <taxon>Rothia</taxon>
    </lineage>
</organism>
<feature type="region of interest" description="Disordered" evidence="1">
    <location>
        <begin position="200"/>
        <end position="227"/>
    </location>
</feature>
<sequence length="289" mass="33097">MNLKKIFQPAMALTFAFTLACTSCSTGPQLERDETAQATLDYKNNRIITPLEEYNDIFDENSQYYGRALEILRQRCFAKHGQSYEIYIPDVEDRQFVSSGREFGRWNPEYAAKYGSYKRFGNAPSSGGYDTKIMEQCMPEILATLKEIAGISLEEQSGLTEAYRRIHGESYAAAMNHPEWKKYREAWWKCLSDKGLTPRKGDQEWGTKELSNVTRSDGASNSPASEEEIRLSVIEAQCSKDTGMAQGLANLVASYQKPLIRDNETKLEEQRQQKSEVNLRYKEWVLKNQ</sequence>
<evidence type="ECO:0000256" key="1">
    <source>
        <dbReference type="SAM" id="MobiDB-lite"/>
    </source>
</evidence>
<dbReference type="Proteomes" id="UP000770330">
    <property type="component" value="Unassembled WGS sequence"/>
</dbReference>
<proteinExistence type="predicted"/>
<evidence type="ECO:0000256" key="2">
    <source>
        <dbReference type="SAM" id="SignalP"/>
    </source>
</evidence>
<gene>
    <name evidence="3" type="ORF">HXO61_05345</name>
</gene>
<dbReference type="RefSeq" id="WP_303944686.1">
    <property type="nucleotide sequence ID" value="NZ_JABZXO010000010.1"/>
</dbReference>
<dbReference type="PROSITE" id="PS51257">
    <property type="entry name" value="PROKAR_LIPOPROTEIN"/>
    <property type="match status" value="1"/>
</dbReference>
<evidence type="ECO:0000313" key="3">
    <source>
        <dbReference type="EMBL" id="MBF1657337.1"/>
    </source>
</evidence>
<comment type="caution">
    <text evidence="3">The sequence shown here is derived from an EMBL/GenBank/DDBJ whole genome shotgun (WGS) entry which is preliminary data.</text>
</comment>
<feature type="chain" id="PRO_5038701286" evidence="2">
    <location>
        <begin position="21"/>
        <end position="289"/>
    </location>
</feature>
<name>A0A930L6R0_9MICC</name>
<accession>A0A930L6R0</accession>
<evidence type="ECO:0000313" key="4">
    <source>
        <dbReference type="Proteomes" id="UP000770330"/>
    </source>
</evidence>
<reference evidence="3" key="1">
    <citation type="submission" date="2020-04" db="EMBL/GenBank/DDBJ databases">
        <title>Deep metagenomics examines the oral microbiome during advanced dental caries in children, revealing novel taxa and co-occurrences with host molecules.</title>
        <authorList>
            <person name="Baker J.L."/>
            <person name="Morton J.T."/>
            <person name="Dinis M."/>
            <person name="Alvarez R."/>
            <person name="Tran N.C."/>
            <person name="Knight R."/>
            <person name="Edlund A."/>
        </authorList>
    </citation>
    <scope>NUCLEOTIDE SEQUENCE</scope>
    <source>
        <strain evidence="3">JCVI_39_bin.18</strain>
    </source>
</reference>
<keyword evidence="2" id="KW-0732">Signal</keyword>